<evidence type="ECO:0000256" key="5">
    <source>
        <dbReference type="ARBA" id="ARBA00023136"/>
    </source>
</evidence>
<evidence type="ECO:0000256" key="4">
    <source>
        <dbReference type="ARBA" id="ARBA00022989"/>
    </source>
</evidence>
<sequence length="289" mass="32697">MNRLVSAVVIVLLGLLVLSMSVFTVDQRQSAMVFQLGEVVRVVKEPGIKFKVPLLQSVRYFDRRILTMDAESPERFNTIEKKNVLVDSYVKWQVIDVEQYYKSVGGNERTASARLRKTVNDVLRAEFGKQTVQDVISGKRDEVMEIVGQVADADARKIGVHIVDVRLKRVDFPDDISNAVYERMISERKTVASQLRSEGSAEAEKIRADADRQREIIIADAFNKAQQLKGEGDGKAASIYGAAYGQNPEFYAFYRSLEAYKKTFKSKSDVMVLEPSSAFFKYMKDPRAK</sequence>
<name>A0A516SJ80_9NEIS</name>
<keyword evidence="8" id="KW-0645">Protease</keyword>
<dbReference type="PIRSF" id="PIRSF005651">
    <property type="entry name" value="HflC"/>
    <property type="match status" value="1"/>
</dbReference>
<dbReference type="PANTHER" id="PTHR42911">
    <property type="entry name" value="MODULATOR OF FTSH PROTEASE HFLC"/>
    <property type="match status" value="1"/>
</dbReference>
<comment type="subcellular location">
    <subcellularLocation>
        <location evidence="1">Membrane</location>
        <topology evidence="1">Single-pass membrane protein</topology>
    </subcellularLocation>
</comment>
<dbReference type="SUPFAM" id="SSF117892">
    <property type="entry name" value="Band 7/SPFH domain"/>
    <property type="match status" value="1"/>
</dbReference>
<keyword evidence="9" id="KW-1185">Reference proteome</keyword>
<evidence type="ECO:0000256" key="2">
    <source>
        <dbReference type="ARBA" id="ARBA00007862"/>
    </source>
</evidence>
<feature type="domain" description="Band 7" evidence="7">
    <location>
        <begin position="20"/>
        <end position="184"/>
    </location>
</feature>
<dbReference type="SMART" id="SM00244">
    <property type="entry name" value="PHB"/>
    <property type="match status" value="1"/>
</dbReference>
<evidence type="ECO:0000313" key="8">
    <source>
        <dbReference type="EMBL" id="QDQ28204.1"/>
    </source>
</evidence>
<comment type="similarity">
    <text evidence="2 6">Belongs to the band 7/mec-2 family. HflC subfamily.</text>
</comment>
<dbReference type="GO" id="GO:0016020">
    <property type="term" value="C:membrane"/>
    <property type="evidence" value="ECO:0007669"/>
    <property type="project" value="UniProtKB-SubCell"/>
</dbReference>
<dbReference type="InterPro" id="IPR036013">
    <property type="entry name" value="Band_7/SPFH_dom_sf"/>
</dbReference>
<accession>A0A516SJ80</accession>
<evidence type="ECO:0000259" key="7">
    <source>
        <dbReference type="SMART" id="SM00244"/>
    </source>
</evidence>
<evidence type="ECO:0000256" key="3">
    <source>
        <dbReference type="ARBA" id="ARBA00022692"/>
    </source>
</evidence>
<organism evidence="8 9">
    <name type="scientific">Chitinimonas arctica</name>
    <dbReference type="NCBI Taxonomy" id="2594795"/>
    <lineage>
        <taxon>Bacteria</taxon>
        <taxon>Pseudomonadati</taxon>
        <taxon>Pseudomonadota</taxon>
        <taxon>Betaproteobacteria</taxon>
        <taxon>Neisseriales</taxon>
        <taxon>Chitinibacteraceae</taxon>
        <taxon>Chitinimonas</taxon>
    </lineage>
</organism>
<dbReference type="Gene3D" id="3.30.479.30">
    <property type="entry name" value="Band 7 domain"/>
    <property type="match status" value="1"/>
</dbReference>
<dbReference type="Pfam" id="PF01145">
    <property type="entry name" value="Band_7"/>
    <property type="match status" value="1"/>
</dbReference>
<keyword evidence="5" id="KW-0472">Membrane</keyword>
<dbReference type="Proteomes" id="UP000317550">
    <property type="component" value="Chromosome"/>
</dbReference>
<keyword evidence="4" id="KW-1133">Transmembrane helix</keyword>
<dbReference type="CDD" id="cd03405">
    <property type="entry name" value="SPFH_HflC"/>
    <property type="match status" value="1"/>
</dbReference>
<proteinExistence type="inferred from homology"/>
<gene>
    <name evidence="8" type="primary">hflC</name>
    <name evidence="8" type="ORF">FNU76_18650</name>
</gene>
<reference evidence="9" key="1">
    <citation type="submission" date="2019-07" db="EMBL/GenBank/DDBJ databases">
        <title>Chitinimonas sp. nov., isolated from Ny-Alesund, arctica soil.</title>
        <authorList>
            <person name="Xu Q."/>
            <person name="Peng F."/>
        </authorList>
    </citation>
    <scope>NUCLEOTIDE SEQUENCE [LARGE SCALE GENOMIC DNA]</scope>
    <source>
        <strain evidence="9">R3-44</strain>
    </source>
</reference>
<evidence type="ECO:0000313" key="9">
    <source>
        <dbReference type="Proteomes" id="UP000317550"/>
    </source>
</evidence>
<dbReference type="InterPro" id="IPR001107">
    <property type="entry name" value="Band_7"/>
</dbReference>
<dbReference type="NCBIfam" id="TIGR01932">
    <property type="entry name" value="hflC"/>
    <property type="match status" value="1"/>
</dbReference>
<evidence type="ECO:0000256" key="1">
    <source>
        <dbReference type="ARBA" id="ARBA00004167"/>
    </source>
</evidence>
<evidence type="ECO:0000256" key="6">
    <source>
        <dbReference type="PIRNR" id="PIRNR005651"/>
    </source>
</evidence>
<dbReference type="PANTHER" id="PTHR42911:SF1">
    <property type="entry name" value="MODULATOR OF FTSH PROTEASE HFLC"/>
    <property type="match status" value="1"/>
</dbReference>
<comment type="function">
    <text evidence="6">HflC and HflK could regulate a protease.</text>
</comment>
<dbReference type="EMBL" id="CP041730">
    <property type="protein sequence ID" value="QDQ28204.1"/>
    <property type="molecule type" value="Genomic_DNA"/>
</dbReference>
<protein>
    <recommendedName>
        <fullName evidence="6">Protein HflC</fullName>
    </recommendedName>
</protein>
<keyword evidence="8" id="KW-0378">Hydrolase</keyword>
<dbReference type="GO" id="GO:0006508">
    <property type="term" value="P:proteolysis"/>
    <property type="evidence" value="ECO:0007669"/>
    <property type="project" value="UniProtKB-KW"/>
</dbReference>
<dbReference type="KEGG" id="cari:FNU76_18650"/>
<dbReference type="OrthoDB" id="9809197at2"/>
<dbReference type="InterPro" id="IPR010200">
    <property type="entry name" value="HflC"/>
</dbReference>
<keyword evidence="3" id="KW-0812">Transmembrane</keyword>
<dbReference type="RefSeq" id="WP_144279591.1">
    <property type="nucleotide sequence ID" value="NZ_CP041730.1"/>
</dbReference>
<dbReference type="AlphaFoldDB" id="A0A516SJ80"/>
<dbReference type="GO" id="GO:0008233">
    <property type="term" value="F:peptidase activity"/>
    <property type="evidence" value="ECO:0007669"/>
    <property type="project" value="UniProtKB-KW"/>
</dbReference>